<keyword evidence="3" id="KW-0067">ATP-binding</keyword>
<dbReference type="Gene3D" id="3.30.470.20">
    <property type="entry name" value="ATP-grasp fold, B domain"/>
    <property type="match status" value="2"/>
</dbReference>
<proteinExistence type="predicted"/>
<accession>A0ABQ5K4Z0</accession>
<keyword evidence="6" id="KW-1185">Reference proteome</keyword>
<keyword evidence="1 5" id="KW-0436">Ligase</keyword>
<evidence type="ECO:0000313" key="5">
    <source>
        <dbReference type="EMBL" id="GKT24174.1"/>
    </source>
</evidence>
<name>A0ABQ5K4Z0_9EUKA</name>
<dbReference type="GO" id="GO:0016874">
    <property type="term" value="F:ligase activity"/>
    <property type="evidence" value="ECO:0007669"/>
    <property type="project" value="UniProtKB-KW"/>
</dbReference>
<dbReference type="PANTHER" id="PTHR12241">
    <property type="entry name" value="TUBULIN POLYGLUTAMYLASE"/>
    <property type="match status" value="1"/>
</dbReference>
<dbReference type="EMBL" id="BQXS01012509">
    <property type="protein sequence ID" value="GKT24174.1"/>
    <property type="molecule type" value="Genomic_DNA"/>
</dbReference>
<dbReference type="SUPFAM" id="SSF56059">
    <property type="entry name" value="Glutathione synthetase ATP-binding domain-like"/>
    <property type="match status" value="1"/>
</dbReference>
<dbReference type="Proteomes" id="UP001057375">
    <property type="component" value="Unassembled WGS sequence"/>
</dbReference>
<keyword evidence="2" id="KW-0547">Nucleotide-binding</keyword>
<feature type="region of interest" description="Disordered" evidence="4">
    <location>
        <begin position="205"/>
        <end position="248"/>
    </location>
</feature>
<gene>
    <name evidence="5" type="ORF">ADUPG1_012653</name>
</gene>
<organism evidence="5 6">
    <name type="scientific">Aduncisulcus paluster</name>
    <dbReference type="NCBI Taxonomy" id="2918883"/>
    <lineage>
        <taxon>Eukaryota</taxon>
        <taxon>Metamonada</taxon>
        <taxon>Carpediemonas-like organisms</taxon>
        <taxon>Aduncisulcus</taxon>
    </lineage>
</organism>
<comment type="caution">
    <text evidence="5">The sequence shown here is derived from an EMBL/GenBank/DDBJ whole genome shotgun (WGS) entry which is preliminary data.</text>
</comment>
<sequence length="588" mass="65791">MQSQSQKSKSFLPFRKIFSMKAAPVVRESFLAAGWTEEVNETSEEWDLKWCARKFTSKAFQMLLGTGKAYNHLFESRKITYKDDLHRTMKYMKSKYGKKNIPLFSVSSSSSSIPSPPSRSTPQYWVVKGASSCQGKHVALISSPLEASYDRTSIAQKYVTNPMLCAGYKFDIRIYVVVLSFSPLRAFIYPDGIARFATEKYFHHSDDSSGSSQSPSGRSIHSHIPPESSHISSQSSSPDIIQSPSSPCSSSSSSTCFSSSSSSSDSFGSIITSSTHAHITNTSISAHSHTLSSFKEDLAKYDIELGKDSGRAKFSDVLRTLLPDSADQSNVWRKMKKVCALTLAAAAMVASTSESPSASSCLPSSITTPRGSRGKDIFTDSCWNFELLGFDLLIDDKMNIHLIEVNSSPSLSTEEGFDHDMKRKVVEGCIRLAQHRRESGNDWWKITNIFTDSCWNFELLGFDLLIDDKMNIHLIEVNSSPSLSTEEGFDHDMKRKVVEGCIRLAQHRRESGNDWWKITSSEIIEEKAKEKDHIIHEREEEGFERKSPDSSPLALFEGYELLWPLFPDYKGDNGVKEIISAYKKAVLE</sequence>
<dbReference type="PROSITE" id="PS51221">
    <property type="entry name" value="TTL"/>
    <property type="match status" value="1"/>
</dbReference>
<reference evidence="5" key="1">
    <citation type="submission" date="2022-03" db="EMBL/GenBank/DDBJ databases">
        <title>Draft genome sequence of Aduncisulcus paluster, a free-living microaerophilic Fornicata.</title>
        <authorList>
            <person name="Yuyama I."/>
            <person name="Kume K."/>
            <person name="Tamura T."/>
            <person name="Inagaki Y."/>
            <person name="Hashimoto T."/>
        </authorList>
    </citation>
    <scope>NUCLEOTIDE SEQUENCE</scope>
    <source>
        <strain evidence="5">NY0171</strain>
    </source>
</reference>
<dbReference type="InterPro" id="IPR004344">
    <property type="entry name" value="TTL/TTLL_fam"/>
</dbReference>
<evidence type="ECO:0000256" key="3">
    <source>
        <dbReference type="ARBA" id="ARBA00022840"/>
    </source>
</evidence>
<evidence type="ECO:0000256" key="2">
    <source>
        <dbReference type="ARBA" id="ARBA00022741"/>
    </source>
</evidence>
<feature type="compositionally biased region" description="Low complexity" evidence="4">
    <location>
        <begin position="208"/>
        <end position="248"/>
    </location>
</feature>
<dbReference type="Pfam" id="PF03133">
    <property type="entry name" value="TTL"/>
    <property type="match status" value="3"/>
</dbReference>
<evidence type="ECO:0000256" key="1">
    <source>
        <dbReference type="ARBA" id="ARBA00022598"/>
    </source>
</evidence>
<protein>
    <submittedName>
        <fullName evidence="5">Tubulin-tyrosine ligase/Tubulin polyglutamylase like protein</fullName>
    </submittedName>
</protein>
<evidence type="ECO:0000256" key="4">
    <source>
        <dbReference type="SAM" id="MobiDB-lite"/>
    </source>
</evidence>
<dbReference type="PANTHER" id="PTHR12241:SF118">
    <property type="entry name" value="TUBULIN POLYGLUTAMYLASE TTLL2-RELATED"/>
    <property type="match status" value="1"/>
</dbReference>
<evidence type="ECO:0000313" key="6">
    <source>
        <dbReference type="Proteomes" id="UP001057375"/>
    </source>
</evidence>